<sequence length="116" mass="13089">MTSKRQSRSPGQSDRQQSSIMLDAPGMLSSAVTSYFTTYLSKDEMSGEHSTLDAPRLEADHTLPCLSCCPANKNKGFRLLHESQHRRVFCDWLTPRTHQLGINGYIRGGREDGRFK</sequence>
<evidence type="ECO:0000256" key="1">
    <source>
        <dbReference type="SAM" id="MobiDB-lite"/>
    </source>
</evidence>
<name>A0A5B7JUY0_PORTR</name>
<dbReference type="Proteomes" id="UP000324222">
    <property type="component" value="Unassembled WGS sequence"/>
</dbReference>
<protein>
    <submittedName>
        <fullName evidence="2">Uncharacterized protein</fullName>
    </submittedName>
</protein>
<gene>
    <name evidence="2" type="ORF">E2C01_091406</name>
</gene>
<proteinExistence type="predicted"/>
<evidence type="ECO:0000313" key="2">
    <source>
        <dbReference type="EMBL" id="MPC96164.1"/>
    </source>
</evidence>
<comment type="caution">
    <text evidence="2">The sequence shown here is derived from an EMBL/GenBank/DDBJ whole genome shotgun (WGS) entry which is preliminary data.</text>
</comment>
<feature type="compositionally biased region" description="Polar residues" evidence="1">
    <location>
        <begin position="1"/>
        <end position="20"/>
    </location>
</feature>
<reference evidence="2 3" key="1">
    <citation type="submission" date="2019-05" db="EMBL/GenBank/DDBJ databases">
        <title>Another draft genome of Portunus trituberculatus and its Hox gene families provides insights of decapod evolution.</title>
        <authorList>
            <person name="Jeong J.-H."/>
            <person name="Song I."/>
            <person name="Kim S."/>
            <person name="Choi T."/>
            <person name="Kim D."/>
            <person name="Ryu S."/>
            <person name="Kim W."/>
        </authorList>
    </citation>
    <scope>NUCLEOTIDE SEQUENCE [LARGE SCALE GENOMIC DNA]</scope>
    <source>
        <tissue evidence="2">Muscle</tissue>
    </source>
</reference>
<keyword evidence="3" id="KW-1185">Reference proteome</keyword>
<accession>A0A5B7JUY0</accession>
<dbReference type="AlphaFoldDB" id="A0A5B7JUY0"/>
<dbReference type="EMBL" id="VSRR010104868">
    <property type="protein sequence ID" value="MPC96164.1"/>
    <property type="molecule type" value="Genomic_DNA"/>
</dbReference>
<evidence type="ECO:0000313" key="3">
    <source>
        <dbReference type="Proteomes" id="UP000324222"/>
    </source>
</evidence>
<organism evidence="2 3">
    <name type="scientific">Portunus trituberculatus</name>
    <name type="common">Swimming crab</name>
    <name type="synonym">Neptunus trituberculatus</name>
    <dbReference type="NCBI Taxonomy" id="210409"/>
    <lineage>
        <taxon>Eukaryota</taxon>
        <taxon>Metazoa</taxon>
        <taxon>Ecdysozoa</taxon>
        <taxon>Arthropoda</taxon>
        <taxon>Crustacea</taxon>
        <taxon>Multicrustacea</taxon>
        <taxon>Malacostraca</taxon>
        <taxon>Eumalacostraca</taxon>
        <taxon>Eucarida</taxon>
        <taxon>Decapoda</taxon>
        <taxon>Pleocyemata</taxon>
        <taxon>Brachyura</taxon>
        <taxon>Eubrachyura</taxon>
        <taxon>Portunoidea</taxon>
        <taxon>Portunidae</taxon>
        <taxon>Portuninae</taxon>
        <taxon>Portunus</taxon>
    </lineage>
</organism>
<feature type="region of interest" description="Disordered" evidence="1">
    <location>
        <begin position="1"/>
        <end position="25"/>
    </location>
</feature>